<gene>
    <name evidence="1" type="ORF">ACOLOM_LOCUS4913</name>
</gene>
<comment type="caution">
    <text evidence="1">The sequence shown here is derived from an EMBL/GenBank/DDBJ whole genome shotgun (WGS) entry which is preliminary data.</text>
</comment>
<reference evidence="1" key="1">
    <citation type="submission" date="2021-06" db="EMBL/GenBank/DDBJ databases">
        <authorList>
            <person name="Kallberg Y."/>
            <person name="Tangrot J."/>
            <person name="Rosling A."/>
        </authorList>
    </citation>
    <scope>NUCLEOTIDE SEQUENCE</scope>
    <source>
        <strain evidence="1">CL356</strain>
    </source>
</reference>
<protein>
    <submittedName>
        <fullName evidence="1">13173_t:CDS:1</fullName>
    </submittedName>
</protein>
<accession>A0ACA9LXI6</accession>
<dbReference type="EMBL" id="CAJVPT010008490">
    <property type="protein sequence ID" value="CAG8552526.1"/>
    <property type="molecule type" value="Genomic_DNA"/>
</dbReference>
<evidence type="ECO:0000313" key="1">
    <source>
        <dbReference type="EMBL" id="CAG8552526.1"/>
    </source>
</evidence>
<organism evidence="1 2">
    <name type="scientific">Acaulospora colombiana</name>
    <dbReference type="NCBI Taxonomy" id="27376"/>
    <lineage>
        <taxon>Eukaryota</taxon>
        <taxon>Fungi</taxon>
        <taxon>Fungi incertae sedis</taxon>
        <taxon>Mucoromycota</taxon>
        <taxon>Glomeromycotina</taxon>
        <taxon>Glomeromycetes</taxon>
        <taxon>Diversisporales</taxon>
        <taxon>Acaulosporaceae</taxon>
        <taxon>Acaulospora</taxon>
    </lineage>
</organism>
<proteinExistence type="predicted"/>
<dbReference type="Proteomes" id="UP000789525">
    <property type="component" value="Unassembled WGS sequence"/>
</dbReference>
<evidence type="ECO:0000313" key="2">
    <source>
        <dbReference type="Proteomes" id="UP000789525"/>
    </source>
</evidence>
<name>A0ACA9LXI6_9GLOM</name>
<keyword evidence="2" id="KW-1185">Reference proteome</keyword>
<sequence length="43" mass="5176">MDDNNRVKSEEQERVFRPSEEQERVFRPVIITLLPCKILFILS</sequence>